<feature type="transmembrane region" description="Helical" evidence="1">
    <location>
        <begin position="103"/>
        <end position="122"/>
    </location>
</feature>
<dbReference type="Proteomes" id="UP000238523">
    <property type="component" value="Chromosome"/>
</dbReference>
<accession>A0A2K9YXP0</accession>
<evidence type="ECO:0000313" key="3">
    <source>
        <dbReference type="Proteomes" id="UP000238523"/>
    </source>
</evidence>
<gene>
    <name evidence="2" type="ORF">CUJ84_Chr000202</name>
</gene>
<feature type="transmembrane region" description="Helical" evidence="1">
    <location>
        <begin position="6"/>
        <end position="27"/>
    </location>
</feature>
<keyword evidence="1" id="KW-0472">Membrane</keyword>
<dbReference type="EMBL" id="CP025012">
    <property type="protein sequence ID" value="AUW40621.1"/>
    <property type="molecule type" value="Genomic_DNA"/>
</dbReference>
<evidence type="ECO:0000256" key="1">
    <source>
        <dbReference type="SAM" id="Phobius"/>
    </source>
</evidence>
<organism evidence="2 3">
    <name type="scientific">Rhizobium leguminosarum</name>
    <dbReference type="NCBI Taxonomy" id="384"/>
    <lineage>
        <taxon>Bacteria</taxon>
        <taxon>Pseudomonadati</taxon>
        <taxon>Pseudomonadota</taxon>
        <taxon>Alphaproteobacteria</taxon>
        <taxon>Hyphomicrobiales</taxon>
        <taxon>Rhizobiaceae</taxon>
        <taxon>Rhizobium/Agrobacterium group</taxon>
        <taxon>Rhizobium</taxon>
    </lineage>
</organism>
<sequence>MRDLALTIGYFPIATAAIGLHAYARYFYIKKFDFYVYAFSSLFLSIFSISVIFYFFIAKSLISIVMSQIFSVSLMFILVRLAVSRAADGSTRMLVDRGLPAKALILMALMPASVVIVIDWLVENISPRCIGAKCGALEFVFGSDDVFTLYYFTNLYGVVFLTLSALSINALTRRFLAKLK</sequence>
<feature type="transmembrane region" description="Helical" evidence="1">
    <location>
        <begin position="34"/>
        <end position="56"/>
    </location>
</feature>
<proteinExistence type="predicted"/>
<keyword evidence="1" id="KW-1133">Transmembrane helix</keyword>
<evidence type="ECO:0000313" key="2">
    <source>
        <dbReference type="EMBL" id="AUW40621.1"/>
    </source>
</evidence>
<keyword evidence="1" id="KW-0812">Transmembrane</keyword>
<feature type="transmembrane region" description="Helical" evidence="1">
    <location>
        <begin position="149"/>
        <end position="171"/>
    </location>
</feature>
<protein>
    <submittedName>
        <fullName evidence="2">Uncharacterized protein</fullName>
    </submittedName>
</protein>
<feature type="transmembrane region" description="Helical" evidence="1">
    <location>
        <begin position="62"/>
        <end position="83"/>
    </location>
</feature>
<reference evidence="2 3" key="1">
    <citation type="submission" date="2017-11" db="EMBL/GenBank/DDBJ databases">
        <title>Complete genome of Rhizobium leguminosarum Norway, an ineffective micro-symbiont.</title>
        <authorList>
            <person name="Hoffrichter A."/>
            <person name="Liang J."/>
            <person name="Brachmann A."/>
            <person name="Marin M."/>
        </authorList>
    </citation>
    <scope>NUCLEOTIDE SEQUENCE [LARGE SCALE GENOMIC DNA]</scope>
    <source>
        <strain evidence="2 3">Norway</strain>
    </source>
</reference>
<dbReference type="AlphaFoldDB" id="A0A2K9YXP0"/>
<dbReference type="RefSeq" id="WP_105004856.1">
    <property type="nucleotide sequence ID" value="NZ_CP025012.1"/>
</dbReference>
<name>A0A2K9YXP0_RHILE</name>